<organism evidence="1 2">
    <name type="scientific">Paramecium sonneborni</name>
    <dbReference type="NCBI Taxonomy" id="65129"/>
    <lineage>
        <taxon>Eukaryota</taxon>
        <taxon>Sar</taxon>
        <taxon>Alveolata</taxon>
        <taxon>Ciliophora</taxon>
        <taxon>Intramacronucleata</taxon>
        <taxon>Oligohymenophorea</taxon>
        <taxon>Peniculida</taxon>
        <taxon>Parameciidae</taxon>
        <taxon>Paramecium</taxon>
    </lineage>
</organism>
<dbReference type="EMBL" id="CAJJDN010000132">
    <property type="protein sequence ID" value="CAD8121433.1"/>
    <property type="molecule type" value="Genomic_DNA"/>
</dbReference>
<evidence type="ECO:0000313" key="1">
    <source>
        <dbReference type="EMBL" id="CAD8121433.1"/>
    </source>
</evidence>
<comment type="caution">
    <text evidence="1">The sequence shown here is derived from an EMBL/GenBank/DDBJ whole genome shotgun (WGS) entry which is preliminary data.</text>
</comment>
<reference evidence="1" key="1">
    <citation type="submission" date="2021-01" db="EMBL/GenBank/DDBJ databases">
        <authorList>
            <consortium name="Genoscope - CEA"/>
            <person name="William W."/>
        </authorList>
    </citation>
    <scope>NUCLEOTIDE SEQUENCE</scope>
</reference>
<protein>
    <submittedName>
        <fullName evidence="1">Uncharacterized protein</fullName>
    </submittedName>
</protein>
<proteinExistence type="predicted"/>
<dbReference type="Proteomes" id="UP000692954">
    <property type="component" value="Unassembled WGS sequence"/>
</dbReference>
<dbReference type="AlphaFoldDB" id="A0A8S1R273"/>
<accession>A0A8S1R273</accession>
<keyword evidence="2" id="KW-1185">Reference proteome</keyword>
<gene>
    <name evidence="1" type="ORF">PSON_ATCC_30995.1.T1320084</name>
</gene>
<sequence>MDAQCVYQDWIRFEALILQDYLNRGRIKQFKIQHTFISSKEHIEIDCIRIKHKCYIMFKYSKRDGFYKYCQTFISMCFIQQIRFLCGKQKAQQIKEILPHFEKQQPLQILESPYNKKEEYFFIVSQFQELLFLAQNIKEFRIDCFLHTINCFEYYCYLLIHNDLYSQIKQLQFELPSYENNFENLVIAHHYITKQHKIFKFKNLSNLLLLLKRNIGELNTMFLNL</sequence>
<name>A0A8S1R273_9CILI</name>
<evidence type="ECO:0000313" key="2">
    <source>
        <dbReference type="Proteomes" id="UP000692954"/>
    </source>
</evidence>